<protein>
    <submittedName>
        <fullName evidence="3">Uncharacterized protein</fullName>
    </submittedName>
</protein>
<feature type="transmembrane region" description="Helical" evidence="2">
    <location>
        <begin position="182"/>
        <end position="202"/>
    </location>
</feature>
<dbReference type="InterPro" id="IPR036259">
    <property type="entry name" value="MFS_trans_sf"/>
</dbReference>
<evidence type="ECO:0000313" key="3">
    <source>
        <dbReference type="EMBL" id="CAH0112083.1"/>
    </source>
</evidence>
<proteinExistence type="predicted"/>
<name>A0A8J2S9T1_9CRUS</name>
<keyword evidence="2" id="KW-0472">Membrane</keyword>
<dbReference type="InterPro" id="IPR011701">
    <property type="entry name" value="MFS"/>
</dbReference>
<accession>A0A8J2S9T1</accession>
<keyword evidence="4" id="KW-1185">Reference proteome</keyword>
<gene>
    <name evidence="3" type="ORF">DGAL_LOCUS15794</name>
</gene>
<dbReference type="Pfam" id="PF07690">
    <property type="entry name" value="MFS_1"/>
    <property type="match status" value="1"/>
</dbReference>
<feature type="transmembrane region" description="Helical" evidence="2">
    <location>
        <begin position="46"/>
        <end position="66"/>
    </location>
</feature>
<feature type="transmembrane region" description="Helical" evidence="2">
    <location>
        <begin position="17"/>
        <end position="39"/>
    </location>
</feature>
<dbReference type="PANTHER" id="PTHR11360">
    <property type="entry name" value="MONOCARBOXYLATE TRANSPORTER"/>
    <property type="match status" value="1"/>
</dbReference>
<dbReference type="Proteomes" id="UP000789390">
    <property type="component" value="Unassembled WGS sequence"/>
</dbReference>
<feature type="transmembrane region" description="Helical" evidence="2">
    <location>
        <begin position="107"/>
        <end position="126"/>
    </location>
</feature>
<feature type="transmembrane region" description="Helical" evidence="2">
    <location>
        <begin position="72"/>
        <end position="95"/>
    </location>
</feature>
<sequence length="624" mass="68777">MEIIDTSSYHFKPYKRFSALAALSLCVASLLSPVIVAWCRRKSTRLTAVFGGLLAALGLLFTSFASQFHQLFLSYGLILGVGVGLTRDTATLMVGQYFKRRREAVEIALVGSSGIGLALMTVFLHTTLGYDIVIYTVTQLPAIGWRLGLQAVTGLIKEKNKHEEKPPFFDFTSLKSRTIQTIMVSTASIAAGIYTPLIYLGYEAEKTQGRDSSMWLQVYIGLAWTLGCAAVGLLIVREPAECKIGRQYLCQAAGLLAALSLLSQAVVSTPWASHSSIGQQQTADGRYSLFCWIYGFGLGAYHYALKMFVYQRVRARNFARAWSFVQASQALPLVCGIPFTGFLSTEYGQETAYYASSAFVLSGSLALFVIDLRKYVLSHSHSHSHKHHHRKKQKGGNRPRTPKVASEPNTDGAGGGSVIDGEMCRIDVDGVEMQPDEDEEDPCPPSCKSRIRRDSLAEEEINLPPLTLLQQTSLVLAQLGELPYGAAAAELTCISEEGIADMDIPDHLLEELDFAADCITSCDKVENYLMLSEYENNLIQQSSTSSTERKSRKSSIFRQIGQTFSGRYGSKGEFSERCHHTPSSHHYGQGNRRLSNVQRGGRDHCDSPLKMIQIHESNEAEGRV</sequence>
<evidence type="ECO:0000313" key="4">
    <source>
        <dbReference type="Proteomes" id="UP000789390"/>
    </source>
</evidence>
<evidence type="ECO:0000256" key="1">
    <source>
        <dbReference type="SAM" id="MobiDB-lite"/>
    </source>
</evidence>
<feature type="region of interest" description="Disordered" evidence="1">
    <location>
        <begin position="571"/>
        <end position="624"/>
    </location>
</feature>
<feature type="transmembrane region" description="Helical" evidence="2">
    <location>
        <begin position="248"/>
        <end position="267"/>
    </location>
</feature>
<dbReference type="GO" id="GO:0022857">
    <property type="term" value="F:transmembrane transporter activity"/>
    <property type="evidence" value="ECO:0007669"/>
    <property type="project" value="InterPro"/>
</dbReference>
<dbReference type="InterPro" id="IPR050327">
    <property type="entry name" value="Proton-linked_MCT"/>
</dbReference>
<dbReference type="PANTHER" id="PTHR11360:SF251">
    <property type="entry name" value="MAJOR FACILITATOR SUPERFAMILY (MFS) PROFILE DOMAIN-CONTAINING PROTEIN"/>
    <property type="match status" value="1"/>
</dbReference>
<keyword evidence="2" id="KW-1133">Transmembrane helix</keyword>
<feature type="transmembrane region" description="Helical" evidence="2">
    <location>
        <begin position="214"/>
        <end position="236"/>
    </location>
</feature>
<feature type="transmembrane region" description="Helical" evidence="2">
    <location>
        <begin position="317"/>
        <end position="339"/>
    </location>
</feature>
<dbReference type="AlphaFoldDB" id="A0A8J2S9T1"/>
<dbReference type="SUPFAM" id="SSF103473">
    <property type="entry name" value="MFS general substrate transporter"/>
    <property type="match status" value="1"/>
</dbReference>
<feature type="region of interest" description="Disordered" evidence="1">
    <location>
        <begin position="380"/>
        <end position="420"/>
    </location>
</feature>
<keyword evidence="2" id="KW-0812">Transmembrane</keyword>
<dbReference type="OrthoDB" id="6499973at2759"/>
<feature type="transmembrane region" description="Helical" evidence="2">
    <location>
        <begin position="351"/>
        <end position="370"/>
    </location>
</feature>
<feature type="transmembrane region" description="Helical" evidence="2">
    <location>
        <begin position="287"/>
        <end position="305"/>
    </location>
</feature>
<organism evidence="3 4">
    <name type="scientific">Daphnia galeata</name>
    <dbReference type="NCBI Taxonomy" id="27404"/>
    <lineage>
        <taxon>Eukaryota</taxon>
        <taxon>Metazoa</taxon>
        <taxon>Ecdysozoa</taxon>
        <taxon>Arthropoda</taxon>
        <taxon>Crustacea</taxon>
        <taxon>Branchiopoda</taxon>
        <taxon>Diplostraca</taxon>
        <taxon>Cladocera</taxon>
        <taxon>Anomopoda</taxon>
        <taxon>Daphniidae</taxon>
        <taxon>Daphnia</taxon>
    </lineage>
</organism>
<reference evidence="3" key="1">
    <citation type="submission" date="2021-11" db="EMBL/GenBank/DDBJ databases">
        <authorList>
            <person name="Schell T."/>
        </authorList>
    </citation>
    <scope>NUCLEOTIDE SEQUENCE</scope>
    <source>
        <strain evidence="3">M5</strain>
    </source>
</reference>
<evidence type="ECO:0000256" key="2">
    <source>
        <dbReference type="SAM" id="Phobius"/>
    </source>
</evidence>
<feature type="compositionally biased region" description="Basic residues" evidence="1">
    <location>
        <begin position="380"/>
        <end position="401"/>
    </location>
</feature>
<feature type="transmembrane region" description="Helical" evidence="2">
    <location>
        <begin position="132"/>
        <end position="156"/>
    </location>
</feature>
<comment type="caution">
    <text evidence="3">The sequence shown here is derived from an EMBL/GenBank/DDBJ whole genome shotgun (WGS) entry which is preliminary data.</text>
</comment>
<dbReference type="Gene3D" id="1.20.1250.20">
    <property type="entry name" value="MFS general substrate transporter like domains"/>
    <property type="match status" value="1"/>
</dbReference>
<dbReference type="EMBL" id="CAKKLH010000322">
    <property type="protein sequence ID" value="CAH0112083.1"/>
    <property type="molecule type" value="Genomic_DNA"/>
</dbReference>